<evidence type="ECO:0000259" key="2">
    <source>
        <dbReference type="Pfam" id="PF07978"/>
    </source>
</evidence>
<keyword evidence="4" id="KW-1185">Reference proteome</keyword>
<reference evidence="3 4" key="1">
    <citation type="submission" date="2020-08" db="EMBL/GenBank/DDBJ databases">
        <title>Genomic Encyclopedia of Type Strains, Phase IV (KMG-IV): sequencing the most valuable type-strain genomes for metagenomic binning, comparative biology and taxonomic classification.</title>
        <authorList>
            <person name="Goeker M."/>
        </authorList>
    </citation>
    <scope>NUCLEOTIDE SEQUENCE [LARGE SCALE GENOMIC DNA]</scope>
    <source>
        <strain evidence="3 4">DSM 19979</strain>
    </source>
</reference>
<comment type="similarity">
    <text evidence="1">Belongs to the NipSnap family.</text>
</comment>
<proteinExistence type="inferred from homology"/>
<dbReference type="RefSeq" id="WP_184381738.1">
    <property type="nucleotide sequence ID" value="NZ_JACIDJ010000001.1"/>
</dbReference>
<sequence length="107" mass="12571">MIVEERIYTVQPATAALYIAAYEAEGMPIQKRILGRMVGYYTTEFGPLNQVIHLWAYESLAERTERRAKLFQDQGWLDYLKKVRPYIVSQESKLLMPAPFLKVKWQD</sequence>
<accession>A0A840A5I9</accession>
<feature type="domain" description="NIPSNAP" evidence="2">
    <location>
        <begin position="3"/>
        <end position="101"/>
    </location>
</feature>
<dbReference type="Proteomes" id="UP000553193">
    <property type="component" value="Unassembled WGS sequence"/>
</dbReference>
<dbReference type="Gene3D" id="3.30.70.100">
    <property type="match status" value="1"/>
</dbReference>
<dbReference type="PANTHER" id="PTHR21017:SF17">
    <property type="entry name" value="PROTEIN NIPSNAP"/>
    <property type="match status" value="1"/>
</dbReference>
<evidence type="ECO:0000313" key="4">
    <source>
        <dbReference type="Proteomes" id="UP000553193"/>
    </source>
</evidence>
<dbReference type="PANTHER" id="PTHR21017">
    <property type="entry name" value="NIPSNAP-RELATED"/>
    <property type="match status" value="1"/>
</dbReference>
<dbReference type="AlphaFoldDB" id="A0A840A5I9"/>
<evidence type="ECO:0000313" key="3">
    <source>
        <dbReference type="EMBL" id="MBB3896779.1"/>
    </source>
</evidence>
<evidence type="ECO:0000256" key="1">
    <source>
        <dbReference type="ARBA" id="ARBA00005291"/>
    </source>
</evidence>
<organism evidence="3 4">
    <name type="scientific">Roseococcus suduntuyensis</name>
    <dbReference type="NCBI Taxonomy" id="455361"/>
    <lineage>
        <taxon>Bacteria</taxon>
        <taxon>Pseudomonadati</taxon>
        <taxon>Pseudomonadota</taxon>
        <taxon>Alphaproteobacteria</taxon>
        <taxon>Acetobacterales</taxon>
        <taxon>Roseomonadaceae</taxon>
        <taxon>Roseococcus</taxon>
    </lineage>
</organism>
<protein>
    <recommendedName>
        <fullName evidence="2">NIPSNAP domain-containing protein</fullName>
    </recommendedName>
</protein>
<dbReference type="InterPro" id="IPR011008">
    <property type="entry name" value="Dimeric_a/b-barrel"/>
</dbReference>
<dbReference type="Pfam" id="PF07978">
    <property type="entry name" value="NIPSNAP"/>
    <property type="match status" value="1"/>
</dbReference>
<dbReference type="EMBL" id="JACIDJ010000001">
    <property type="protein sequence ID" value="MBB3896779.1"/>
    <property type="molecule type" value="Genomic_DNA"/>
</dbReference>
<name>A0A840A5I9_9PROT</name>
<dbReference type="InterPro" id="IPR051557">
    <property type="entry name" value="NipSnap_domain"/>
</dbReference>
<gene>
    <name evidence="3" type="ORF">GGQ83_000205</name>
</gene>
<dbReference type="InterPro" id="IPR012577">
    <property type="entry name" value="NIPSNAP"/>
</dbReference>
<dbReference type="SUPFAM" id="SSF54909">
    <property type="entry name" value="Dimeric alpha+beta barrel"/>
    <property type="match status" value="1"/>
</dbReference>
<comment type="caution">
    <text evidence="3">The sequence shown here is derived from an EMBL/GenBank/DDBJ whole genome shotgun (WGS) entry which is preliminary data.</text>
</comment>